<evidence type="ECO:0000313" key="2">
    <source>
        <dbReference type="EMBL" id="OUS48256.1"/>
    </source>
</evidence>
<keyword evidence="3" id="KW-1185">Reference proteome</keyword>
<organism evidence="1 3">
    <name type="scientific">Ostreococcus tauri</name>
    <name type="common">Marine green alga</name>
    <dbReference type="NCBI Taxonomy" id="70448"/>
    <lineage>
        <taxon>Eukaryota</taxon>
        <taxon>Viridiplantae</taxon>
        <taxon>Chlorophyta</taxon>
        <taxon>Mamiellophyceae</taxon>
        <taxon>Mamiellales</taxon>
        <taxon>Bathycoccaceae</taxon>
        <taxon>Ostreococcus</taxon>
    </lineage>
</organism>
<accession>A0A090M762</accession>
<reference evidence="1 3" key="1">
    <citation type="journal article" date="2006" name="Proc. Natl. Acad. Sci. U.S.A.">
        <title>Genome analysis of the smallest free-living eukaryote Ostreococcus tauri unveils many unique features.</title>
        <authorList>
            <person name="Derelle E."/>
            <person name="Ferraz C."/>
            <person name="Rombauts S."/>
            <person name="Rouze P."/>
            <person name="Worden A.Z."/>
            <person name="Robbens S."/>
            <person name="Partensky F."/>
            <person name="Degroeve S."/>
            <person name="Echeynie S."/>
            <person name="Cooke R."/>
            <person name="Saeys Y."/>
            <person name="Wuyts J."/>
            <person name="Jabbari K."/>
            <person name="Bowler C."/>
            <person name="Panaud O."/>
            <person name="Piegu B."/>
            <person name="Ball S.G."/>
            <person name="Ral J.-P."/>
            <person name="Bouget F.-Y."/>
            <person name="Piganeau G."/>
            <person name="De Baets B."/>
            <person name="Picard A."/>
            <person name="Delseny M."/>
            <person name="Demaille J."/>
            <person name="Van de Peer Y."/>
            <person name="Moreau H."/>
        </authorList>
    </citation>
    <scope>NUCLEOTIDE SEQUENCE [LARGE SCALE GENOMIC DNA]</scope>
    <source>
        <strain evidence="1 3">OTTH0595</strain>
    </source>
</reference>
<gene>
    <name evidence="2" type="ORF">BE221DRAFT_171824</name>
    <name evidence="1" type="ORF">OT_ostta06g04345</name>
</gene>
<accession>A0A454Y6P2</accession>
<proteinExistence type="predicted"/>
<dbReference type="Proteomes" id="UP000009170">
    <property type="component" value="Unassembled WGS sequence"/>
</dbReference>
<protein>
    <submittedName>
        <fullName evidence="1">Rossmann-like alpha/beta/alpha sandwich fold</fullName>
    </submittedName>
</protein>
<name>A0A090M762_OSTTA</name>
<reference evidence="2" key="3">
    <citation type="submission" date="2017-04" db="EMBL/GenBank/DDBJ databases">
        <title>Population genomics of picophytoplankton unveils novel chromosome hypervariability.</title>
        <authorList>
            <consortium name="DOE Joint Genome Institute"/>
            <person name="Blanc-Mathieu R."/>
            <person name="Krasovec M."/>
            <person name="Hebrard M."/>
            <person name="Yau S."/>
            <person name="Desgranges E."/>
            <person name="Martin J."/>
            <person name="Schackwitz W."/>
            <person name="Kuo A."/>
            <person name="Salin G."/>
            <person name="Donnadieu C."/>
            <person name="Desdevises Y."/>
            <person name="Sanchez-Ferandin S."/>
            <person name="Moreau H."/>
            <person name="Rivals E."/>
            <person name="Grigoriev I.V."/>
            <person name="Grimsley N."/>
            <person name="Eyre-Walker A."/>
            <person name="Piganeau G."/>
        </authorList>
    </citation>
    <scope>NUCLEOTIDE SEQUENCE [LARGE SCALE GENOMIC DNA]</scope>
    <source>
        <strain evidence="2">RCC 1115</strain>
    </source>
</reference>
<evidence type="ECO:0000313" key="3">
    <source>
        <dbReference type="Proteomes" id="UP000009170"/>
    </source>
</evidence>
<dbReference type="SUPFAM" id="SSF52402">
    <property type="entry name" value="Adenine nucleotide alpha hydrolases-like"/>
    <property type="match status" value="1"/>
</dbReference>
<reference evidence="1" key="2">
    <citation type="journal article" date="2014" name="BMC Genomics">
        <title>An improved genome of the model marine alga Ostreococcus tauri unfolds by assessing Illumina de novo assemblies.</title>
        <authorList>
            <person name="Blanc-Mathieu R."/>
            <person name="Verhelst B."/>
            <person name="Derelle E."/>
            <person name="Rombauts S."/>
            <person name="Bouget F.Y."/>
            <person name="Carre I."/>
            <person name="Chateau A."/>
            <person name="Eyre-Walker A."/>
            <person name="Grimsley N."/>
            <person name="Moreau H."/>
            <person name="Piegu B."/>
            <person name="Rivals E."/>
            <person name="Schackwitz W."/>
            <person name="Van de Peer Y."/>
            <person name="Piganeau G."/>
        </authorList>
    </citation>
    <scope>NUCLEOTIDE SEQUENCE</scope>
    <source>
        <strain evidence="1">RCC4221</strain>
    </source>
</reference>
<dbReference type="EMBL" id="KZ155774">
    <property type="protein sequence ID" value="OUS48256.1"/>
    <property type="molecule type" value="Genomic_DNA"/>
</dbReference>
<dbReference type="InParanoid" id="A0A090M762"/>
<dbReference type="InterPro" id="IPR014729">
    <property type="entry name" value="Rossmann-like_a/b/a_fold"/>
</dbReference>
<dbReference type="Proteomes" id="UP000195557">
    <property type="component" value="Unassembled WGS sequence"/>
</dbReference>
<sequence>MTHESASRRVLICIDGSSMEITSLVDVTLNLVVQPGTTVFLVRVQTETRGERAHSYDDVLLRAASKVCREKKVETVETLIQTDNDANVSKLLLEKADEISPFIVVVGRNELRANSVGVSATLLRSRHSVLACNFAPRVVLNSDLAKRALLRAESASESWP</sequence>
<evidence type="ECO:0000313" key="1">
    <source>
        <dbReference type="EMBL" id="CEF98522.1"/>
    </source>
</evidence>
<dbReference type="Gene3D" id="3.40.50.620">
    <property type="entry name" value="HUPs"/>
    <property type="match status" value="1"/>
</dbReference>
<dbReference type="AlphaFoldDB" id="A0A090M762"/>
<accession>A0A1Y5IFA5</accession>
<dbReference type="EMBL" id="CAID01000006">
    <property type="protein sequence ID" value="CEF98522.1"/>
    <property type="molecule type" value="Genomic_DNA"/>
</dbReference>